<feature type="domain" description="Reverse transcriptase Ty1/copia-type" evidence="1">
    <location>
        <begin position="11"/>
        <end position="102"/>
    </location>
</feature>
<reference evidence="2 3" key="1">
    <citation type="journal article" date="2022" name="G3 (Bethesda)">
        <title>Whole-genome sequence and methylome profiling of the almond [Prunus dulcis (Mill.) D.A. Webb] cultivar 'Nonpareil'.</title>
        <authorList>
            <person name="D'Amico-Willman K.M."/>
            <person name="Ouma W.Z."/>
            <person name="Meulia T."/>
            <person name="Sideli G.M."/>
            <person name="Gradziel T.M."/>
            <person name="Fresnedo-Ramirez J."/>
        </authorList>
    </citation>
    <scope>NUCLEOTIDE SEQUENCE [LARGE SCALE GENOMIC DNA]</scope>
    <source>
        <strain evidence="2">Clone GOH B32 T37-40</strain>
    </source>
</reference>
<accession>A0AAD4ZDI6</accession>
<protein>
    <recommendedName>
        <fullName evidence="1">Reverse transcriptase Ty1/copia-type domain-containing protein</fullName>
    </recommendedName>
</protein>
<evidence type="ECO:0000313" key="2">
    <source>
        <dbReference type="EMBL" id="KAI5342772.1"/>
    </source>
</evidence>
<evidence type="ECO:0000313" key="3">
    <source>
        <dbReference type="Proteomes" id="UP001054821"/>
    </source>
</evidence>
<dbReference type="Proteomes" id="UP001054821">
    <property type="component" value="Chromosome 2"/>
</dbReference>
<organism evidence="2 3">
    <name type="scientific">Prunus dulcis</name>
    <name type="common">Almond</name>
    <name type="synonym">Amygdalus dulcis</name>
    <dbReference type="NCBI Taxonomy" id="3755"/>
    <lineage>
        <taxon>Eukaryota</taxon>
        <taxon>Viridiplantae</taxon>
        <taxon>Streptophyta</taxon>
        <taxon>Embryophyta</taxon>
        <taxon>Tracheophyta</taxon>
        <taxon>Spermatophyta</taxon>
        <taxon>Magnoliopsida</taxon>
        <taxon>eudicotyledons</taxon>
        <taxon>Gunneridae</taxon>
        <taxon>Pentapetalae</taxon>
        <taxon>rosids</taxon>
        <taxon>fabids</taxon>
        <taxon>Rosales</taxon>
        <taxon>Rosaceae</taxon>
        <taxon>Amygdaloideae</taxon>
        <taxon>Amygdaleae</taxon>
        <taxon>Prunus</taxon>
    </lineage>
</organism>
<dbReference type="Pfam" id="PF07727">
    <property type="entry name" value="RVT_2"/>
    <property type="match status" value="1"/>
</dbReference>
<dbReference type="InterPro" id="IPR013103">
    <property type="entry name" value="RVT_2"/>
</dbReference>
<dbReference type="EMBL" id="JAJFAZ020000002">
    <property type="protein sequence ID" value="KAI5342772.1"/>
    <property type="molecule type" value="Genomic_DNA"/>
</dbReference>
<dbReference type="AlphaFoldDB" id="A0AAD4ZDI6"/>
<sequence length="188" mass="21303">MQVELLALEHNNTWTITLLPSGQHSIGSKWVYKIKYHSYGTIEYYKACLVAKGYTQIQGLDYTETFAPVAKLGIVKCLLSIATVRGLSLHQLDVQNAFSSTVIWMRKFICCLLLVFVDKGLIWCVDSTSHCMASSRHLEMMTKPYKTLKISFTPVFESRTWEISSISILDILEDAGLLGAKPVTFQWK</sequence>
<evidence type="ECO:0000259" key="1">
    <source>
        <dbReference type="Pfam" id="PF07727"/>
    </source>
</evidence>
<gene>
    <name evidence="2" type="ORF">L3X38_010648</name>
</gene>
<keyword evidence="3" id="KW-1185">Reference proteome</keyword>
<name>A0AAD4ZDI6_PRUDU</name>
<comment type="caution">
    <text evidence="2">The sequence shown here is derived from an EMBL/GenBank/DDBJ whole genome shotgun (WGS) entry which is preliminary data.</text>
</comment>
<proteinExistence type="predicted"/>